<dbReference type="GeneID" id="6071515"/>
<dbReference type="AlphaFoldDB" id="B0CW22"/>
<evidence type="ECO:0000313" key="2">
    <source>
        <dbReference type="Proteomes" id="UP000001194"/>
    </source>
</evidence>
<accession>B0CW22</accession>
<sequence>MTMKRASQAADYRQLLIQSIHVMAIKSSEVVASVVHALMDFLGDSNNPRRLSGNSLVFDQFEPNFSRSRLTRTPTNASCMSCIQILSELLSTKMLGAQEA</sequence>
<keyword evidence="2" id="KW-1185">Reference proteome</keyword>
<dbReference type="KEGG" id="lbc:LACBIDRAFT_309304"/>
<evidence type="ECO:0000313" key="1">
    <source>
        <dbReference type="EMBL" id="EDR13435.1"/>
    </source>
</evidence>
<dbReference type="InParanoid" id="B0CW22"/>
<protein>
    <submittedName>
        <fullName evidence="1">Predicted protein</fullName>
    </submittedName>
</protein>
<dbReference type="HOGENOM" id="CLU_2306611_0_0_1"/>
<reference evidence="1 2" key="1">
    <citation type="journal article" date="2008" name="Nature">
        <title>The genome of Laccaria bicolor provides insights into mycorrhizal symbiosis.</title>
        <authorList>
            <person name="Martin F."/>
            <person name="Aerts A."/>
            <person name="Ahren D."/>
            <person name="Brun A."/>
            <person name="Danchin E.G.J."/>
            <person name="Duchaussoy F."/>
            <person name="Gibon J."/>
            <person name="Kohler A."/>
            <person name="Lindquist E."/>
            <person name="Pereda V."/>
            <person name="Salamov A."/>
            <person name="Shapiro H.J."/>
            <person name="Wuyts J."/>
            <person name="Blaudez D."/>
            <person name="Buee M."/>
            <person name="Brokstein P."/>
            <person name="Canbaeck B."/>
            <person name="Cohen D."/>
            <person name="Courty P.E."/>
            <person name="Coutinho P.M."/>
            <person name="Delaruelle C."/>
            <person name="Detter J.C."/>
            <person name="Deveau A."/>
            <person name="DiFazio S."/>
            <person name="Duplessis S."/>
            <person name="Fraissinet-Tachet L."/>
            <person name="Lucic E."/>
            <person name="Frey-Klett P."/>
            <person name="Fourrey C."/>
            <person name="Feussner I."/>
            <person name="Gay G."/>
            <person name="Grimwood J."/>
            <person name="Hoegger P.J."/>
            <person name="Jain P."/>
            <person name="Kilaru S."/>
            <person name="Labbe J."/>
            <person name="Lin Y.C."/>
            <person name="Legue V."/>
            <person name="Le Tacon F."/>
            <person name="Marmeisse R."/>
            <person name="Melayah D."/>
            <person name="Montanini B."/>
            <person name="Muratet M."/>
            <person name="Nehls U."/>
            <person name="Niculita-Hirzel H."/>
            <person name="Oudot-Le Secq M.P."/>
            <person name="Peter M."/>
            <person name="Quesneville H."/>
            <person name="Rajashekar B."/>
            <person name="Reich M."/>
            <person name="Rouhier N."/>
            <person name="Schmutz J."/>
            <person name="Yin T."/>
            <person name="Chalot M."/>
            <person name="Henrissat B."/>
            <person name="Kuees U."/>
            <person name="Lucas S."/>
            <person name="Van de Peer Y."/>
            <person name="Podila G.K."/>
            <person name="Polle A."/>
            <person name="Pukkila P.J."/>
            <person name="Richardson P.M."/>
            <person name="Rouze P."/>
            <person name="Sanders I.R."/>
            <person name="Stajich J.E."/>
            <person name="Tunlid A."/>
            <person name="Tuskan G."/>
            <person name="Grigoriev I.V."/>
        </authorList>
    </citation>
    <scope>NUCLEOTIDE SEQUENCE [LARGE SCALE GENOMIC DNA]</scope>
    <source>
        <strain evidence="2">S238N-H82 / ATCC MYA-4686</strain>
    </source>
</reference>
<dbReference type="Proteomes" id="UP000001194">
    <property type="component" value="Unassembled WGS sequence"/>
</dbReference>
<organism evidence="2">
    <name type="scientific">Laccaria bicolor (strain S238N-H82 / ATCC MYA-4686)</name>
    <name type="common">Bicoloured deceiver</name>
    <name type="synonym">Laccaria laccata var. bicolor</name>
    <dbReference type="NCBI Taxonomy" id="486041"/>
    <lineage>
        <taxon>Eukaryota</taxon>
        <taxon>Fungi</taxon>
        <taxon>Dikarya</taxon>
        <taxon>Basidiomycota</taxon>
        <taxon>Agaricomycotina</taxon>
        <taxon>Agaricomycetes</taxon>
        <taxon>Agaricomycetidae</taxon>
        <taxon>Agaricales</taxon>
        <taxon>Agaricineae</taxon>
        <taxon>Hydnangiaceae</taxon>
        <taxon>Laccaria</taxon>
    </lineage>
</organism>
<dbReference type="EMBL" id="DS547093">
    <property type="protein sequence ID" value="EDR13435.1"/>
    <property type="molecule type" value="Genomic_DNA"/>
</dbReference>
<proteinExistence type="predicted"/>
<dbReference type="OrthoDB" id="2627597at2759"/>
<name>B0CW22_LACBS</name>
<gene>
    <name evidence="1" type="ORF">LACBIDRAFT_309304</name>
</gene>
<dbReference type="STRING" id="486041.B0CW22"/>
<dbReference type="RefSeq" id="XP_001875933.1">
    <property type="nucleotide sequence ID" value="XM_001875898.1"/>
</dbReference>